<dbReference type="RefSeq" id="WP_260069935.1">
    <property type="nucleotide sequence ID" value="NZ_CBCSKM010000005.1"/>
</dbReference>
<evidence type="ECO:0000313" key="3">
    <source>
        <dbReference type="Proteomes" id="UP001292216"/>
    </source>
</evidence>
<dbReference type="EMBL" id="JAYERP010000001">
    <property type="protein sequence ID" value="MEA3569428.1"/>
    <property type="molecule type" value="Genomic_DNA"/>
</dbReference>
<dbReference type="InterPro" id="IPR013785">
    <property type="entry name" value="Aldolase_TIM"/>
</dbReference>
<dbReference type="SUPFAM" id="SSF51366">
    <property type="entry name" value="Ribulose-phoshate binding barrel"/>
    <property type="match status" value="1"/>
</dbReference>
<evidence type="ECO:0000259" key="1">
    <source>
        <dbReference type="Pfam" id="PF25509"/>
    </source>
</evidence>
<organism evidence="2 3">
    <name type="scientific">Paenibacillus phoenicis</name>
    <dbReference type="NCBI Taxonomy" id="554117"/>
    <lineage>
        <taxon>Bacteria</taxon>
        <taxon>Bacillati</taxon>
        <taxon>Bacillota</taxon>
        <taxon>Bacilli</taxon>
        <taxon>Bacillales</taxon>
        <taxon>Paenibacillaceae</taxon>
        <taxon>Paenibacillus</taxon>
    </lineage>
</organism>
<keyword evidence="3" id="KW-1185">Reference proteome</keyword>
<sequence length="313" mass="33020">MKRILDCRASDFRQMDREALRGAILAAEGRTVMAETVVTSQPLLPEITNAELAKAFGADMILLNVFDVFHPQIRGIEPRDLFAPDRGSGEPGPSARNPIAELQRLTGLPVGINLEPVDASADAVEGLHELPEGRQATAQSLAEAKRLGVDFVCLTGNPKTGVTHERILHAIHVAKREFGGLIIAGKMHGAGTRGSVLDGEAAIKFVEAGADVVLLPAPGTVPGVREEELARVIAEVKARGALVLAAIGTSQEGADESTVREIALSAKRAGADIVHIGDAGFAGMAIPENIQAVSIAIRGRRHTYVRMAASPLR</sequence>
<name>A0ABU5PHL0_9BACL</name>
<dbReference type="Gene3D" id="3.20.20.70">
    <property type="entry name" value="Aldolase class I"/>
    <property type="match status" value="1"/>
</dbReference>
<evidence type="ECO:0000313" key="2">
    <source>
        <dbReference type="EMBL" id="MEA3569428.1"/>
    </source>
</evidence>
<dbReference type="Pfam" id="PF25509">
    <property type="entry name" value="DUF7916"/>
    <property type="match status" value="1"/>
</dbReference>
<gene>
    <name evidence="2" type="ORF">U9M73_05375</name>
</gene>
<dbReference type="InterPro" id="IPR057238">
    <property type="entry name" value="DUF7916"/>
</dbReference>
<protein>
    <submittedName>
        <fullName evidence="2">Haloacid dehalogenase-like hydrolase</fullName>
    </submittedName>
</protein>
<dbReference type="InterPro" id="IPR011060">
    <property type="entry name" value="RibuloseP-bd_barrel"/>
</dbReference>
<dbReference type="Proteomes" id="UP001292216">
    <property type="component" value="Unassembled WGS sequence"/>
</dbReference>
<proteinExistence type="predicted"/>
<comment type="caution">
    <text evidence="2">The sequence shown here is derived from an EMBL/GenBank/DDBJ whole genome shotgun (WGS) entry which is preliminary data.</text>
</comment>
<feature type="domain" description="DUF7916" evidence="1">
    <location>
        <begin position="5"/>
        <end position="313"/>
    </location>
</feature>
<reference evidence="2 3" key="1">
    <citation type="submission" date="2023-12" db="EMBL/GenBank/DDBJ databases">
        <title>Whole genome sequencing of Paenibacillus phoenicis isolated from the Phoenix Mars Lander spacecraft assembly facility.</title>
        <authorList>
            <person name="Garcia A."/>
            <person name="Venkateswaran K."/>
        </authorList>
    </citation>
    <scope>NUCLEOTIDE SEQUENCE [LARGE SCALE GENOMIC DNA]</scope>
    <source>
        <strain evidence="2 3">3PO2SA</strain>
    </source>
</reference>
<accession>A0ABU5PHL0</accession>